<accession>A0A8B8GI84</accession>
<organism evidence="3 4">
    <name type="scientific">Sipha flava</name>
    <name type="common">yellow sugarcane aphid</name>
    <dbReference type="NCBI Taxonomy" id="143950"/>
    <lineage>
        <taxon>Eukaryota</taxon>
        <taxon>Metazoa</taxon>
        <taxon>Ecdysozoa</taxon>
        <taxon>Arthropoda</taxon>
        <taxon>Hexapoda</taxon>
        <taxon>Insecta</taxon>
        <taxon>Pterygota</taxon>
        <taxon>Neoptera</taxon>
        <taxon>Paraneoptera</taxon>
        <taxon>Hemiptera</taxon>
        <taxon>Sternorrhyncha</taxon>
        <taxon>Aphidomorpha</taxon>
        <taxon>Aphidoidea</taxon>
        <taxon>Aphididae</taxon>
        <taxon>Sipha</taxon>
    </lineage>
</organism>
<feature type="chain" id="PRO_5034449719" evidence="2">
    <location>
        <begin position="20"/>
        <end position="289"/>
    </location>
</feature>
<evidence type="ECO:0000313" key="3">
    <source>
        <dbReference type="Proteomes" id="UP000694846"/>
    </source>
</evidence>
<evidence type="ECO:0000256" key="2">
    <source>
        <dbReference type="SAM" id="SignalP"/>
    </source>
</evidence>
<protein>
    <submittedName>
        <fullName evidence="4">Cell wall protein DAN4-like</fullName>
    </submittedName>
</protein>
<keyword evidence="2" id="KW-0732">Signal</keyword>
<reference evidence="4" key="1">
    <citation type="submission" date="2025-08" db="UniProtKB">
        <authorList>
            <consortium name="RefSeq"/>
        </authorList>
    </citation>
    <scope>IDENTIFICATION</scope>
    <source>
        <tissue evidence="4">Whole body</tissue>
    </source>
</reference>
<dbReference type="RefSeq" id="XP_025422713.1">
    <property type="nucleotide sequence ID" value="XM_025566928.1"/>
</dbReference>
<proteinExistence type="predicted"/>
<keyword evidence="3" id="KW-1185">Reference proteome</keyword>
<dbReference type="Proteomes" id="UP000694846">
    <property type="component" value="Unplaced"/>
</dbReference>
<name>A0A8B8GI84_9HEMI</name>
<feature type="compositionally biased region" description="Low complexity" evidence="1">
    <location>
        <begin position="182"/>
        <end position="198"/>
    </location>
</feature>
<feature type="signal peptide" evidence="2">
    <location>
        <begin position="1"/>
        <end position="19"/>
    </location>
</feature>
<evidence type="ECO:0000256" key="1">
    <source>
        <dbReference type="SAM" id="MobiDB-lite"/>
    </source>
</evidence>
<feature type="region of interest" description="Disordered" evidence="1">
    <location>
        <begin position="178"/>
        <end position="198"/>
    </location>
</feature>
<dbReference type="AlphaFoldDB" id="A0A8B8GI84"/>
<sequence length="289" mass="31119">MIVSVQVMLTAFTWALVDAGTMNLSPCSPSVHGDIAIRNSVGGCEYRKRSVVRCQHSKAGWTQNSEVPITRPLGWSRLRWTTSTSALSSDFSRATPPYTVKASSAATTTTKPRRHRASVIVARSVMATRPNDDLARVVVNLPGFNMQMQLRSQPTLPPSTTRICPCTTCTIRVETRRPWSSTTETHTQPPTITPSTCTTTTCAQSTSTTSTCAPSTSTTTICSSTTCTTTTSDPPTCATTCTRIRTTASPTPPNTLPNGRSNLSGTWLLPIQNTRMSPTRSSTQPSLSN</sequence>
<dbReference type="OrthoDB" id="10683091at2759"/>
<evidence type="ECO:0000313" key="4">
    <source>
        <dbReference type="RefSeq" id="XP_025422713.1"/>
    </source>
</evidence>
<dbReference type="GeneID" id="112692300"/>
<gene>
    <name evidence="4" type="primary">LOC112692300</name>
</gene>